<reference evidence="2 3" key="1">
    <citation type="journal article" date="2007" name="PLoS Genet.">
        <title>Patterns and implications of gene gain and loss in the evolution of Prochlorococcus.</title>
        <authorList>
            <person name="Kettler G.C."/>
            <person name="Martiny A.C."/>
            <person name="Huang K."/>
            <person name="Zucker J."/>
            <person name="Coleman M.L."/>
            <person name="Rodrigue S."/>
            <person name="Chen F."/>
            <person name="Lapidus A."/>
            <person name="Ferriera S."/>
            <person name="Johnson J."/>
            <person name="Steglich C."/>
            <person name="Church G.M."/>
            <person name="Richardson P."/>
            <person name="Chisholm S.W."/>
        </authorList>
    </citation>
    <scope>NUCLEOTIDE SEQUENCE [LARGE SCALE GENOMIC DNA]</scope>
    <source>
        <strain evidence="2 3">MIT 9303</strain>
    </source>
</reference>
<keyword evidence="1" id="KW-0812">Transmembrane</keyword>
<sequence length="87" mass="9694">MSWNVFWQAHSMPQSKLTLSFILFTSLWIVWSAWDAVQPVLSSGQLAALFPLLPVSALLLGLSFFDNEDDDDHNGGTLQPIYAKARA</sequence>
<evidence type="ECO:0000313" key="2">
    <source>
        <dbReference type="EMBL" id="ABM77845.1"/>
    </source>
</evidence>
<keyword evidence="1" id="KW-1133">Transmembrane helix</keyword>
<feature type="transmembrane region" description="Helical" evidence="1">
    <location>
        <begin position="17"/>
        <end position="34"/>
    </location>
</feature>
<evidence type="ECO:0000313" key="3">
    <source>
        <dbReference type="Proteomes" id="UP000002274"/>
    </source>
</evidence>
<dbReference type="HOGENOM" id="CLU_2510037_0_0_3"/>
<dbReference type="Proteomes" id="UP000002274">
    <property type="component" value="Chromosome"/>
</dbReference>
<dbReference type="EMBL" id="CP000554">
    <property type="protein sequence ID" value="ABM77845.1"/>
    <property type="molecule type" value="Genomic_DNA"/>
</dbReference>
<keyword evidence="1" id="KW-0472">Membrane</keyword>
<dbReference type="KEGG" id="pmf:P9303_10961"/>
<name>A2C8N5_PROM3</name>
<proteinExistence type="predicted"/>
<organism evidence="2 3">
    <name type="scientific">Prochlorococcus marinus (strain MIT 9303)</name>
    <dbReference type="NCBI Taxonomy" id="59922"/>
    <lineage>
        <taxon>Bacteria</taxon>
        <taxon>Bacillati</taxon>
        <taxon>Cyanobacteriota</taxon>
        <taxon>Cyanophyceae</taxon>
        <taxon>Synechococcales</taxon>
        <taxon>Prochlorococcaceae</taxon>
        <taxon>Prochlorococcus</taxon>
    </lineage>
</organism>
<protein>
    <submittedName>
        <fullName evidence="2">Uncharacterized protein</fullName>
    </submittedName>
</protein>
<evidence type="ECO:0000256" key="1">
    <source>
        <dbReference type="SAM" id="Phobius"/>
    </source>
</evidence>
<gene>
    <name evidence="2" type="ordered locus">P9303_10961</name>
</gene>
<dbReference type="BioCyc" id="PMAR59922:G1G80-969-MONOMER"/>
<feature type="transmembrane region" description="Helical" evidence="1">
    <location>
        <begin position="46"/>
        <end position="65"/>
    </location>
</feature>
<dbReference type="AlphaFoldDB" id="A2C8N5"/>
<accession>A2C8N5</accession>